<evidence type="ECO:0000313" key="2">
    <source>
        <dbReference type="Proteomes" id="UP001165289"/>
    </source>
</evidence>
<comment type="caution">
    <text evidence="1">The sequence shown here is derived from an EMBL/GenBank/DDBJ whole genome shotgun (WGS) entry which is preliminary data.</text>
</comment>
<evidence type="ECO:0000313" key="1">
    <source>
        <dbReference type="EMBL" id="KAI6660274.1"/>
    </source>
</evidence>
<dbReference type="PANTHER" id="PTHR13088:SF3">
    <property type="entry name" value="FAS APOPTOTIC INHIBITORY MOLECULE 1"/>
    <property type="match status" value="1"/>
</dbReference>
<dbReference type="EMBL" id="JAKMXF010000034">
    <property type="protein sequence ID" value="KAI6660274.1"/>
    <property type="molecule type" value="Genomic_DNA"/>
</dbReference>
<name>A0AAV7KJB6_9METZ</name>
<reference evidence="1 2" key="1">
    <citation type="journal article" date="2023" name="BMC Biol.">
        <title>The compact genome of the sponge Oopsacas minuta (Hexactinellida) is lacking key metazoan core genes.</title>
        <authorList>
            <person name="Santini S."/>
            <person name="Schenkelaars Q."/>
            <person name="Jourda C."/>
            <person name="Duchesne M."/>
            <person name="Belahbib H."/>
            <person name="Rocher C."/>
            <person name="Selva M."/>
            <person name="Riesgo A."/>
            <person name="Vervoort M."/>
            <person name="Leys S.P."/>
            <person name="Kodjabachian L."/>
            <person name="Le Bivic A."/>
            <person name="Borchiellini C."/>
            <person name="Claverie J.M."/>
            <person name="Renard E."/>
        </authorList>
    </citation>
    <scope>NUCLEOTIDE SEQUENCE [LARGE SCALE GENOMIC DNA]</scope>
    <source>
        <strain evidence="1">SPO-2</strain>
    </source>
</reference>
<dbReference type="GO" id="GO:1902042">
    <property type="term" value="P:negative regulation of extrinsic apoptotic signaling pathway via death domain receptors"/>
    <property type="evidence" value="ECO:0007669"/>
    <property type="project" value="TreeGrafter"/>
</dbReference>
<accession>A0AAV7KJB6</accession>
<protein>
    <submittedName>
        <fullName evidence="1">Fas apoptotic inhibitory molecule 1-like</fullName>
    </submittedName>
</protein>
<dbReference type="Gene3D" id="2.40.128.180">
    <property type="match status" value="2"/>
</dbReference>
<dbReference type="Pfam" id="PF06905">
    <property type="entry name" value="FAIM1"/>
    <property type="match status" value="1"/>
</dbReference>
<sequence length="186" mass="21021">MAQLSSVVKETPSARWNLLLADNMHVVELVHGTISGKRVITVNGKEIYRKNWMIALVGFQEFKIGEKKIILSIEPNGMNFEYTLYVNGKPLDKFVQSMKKSLIVWTPELGKVKHRVTLDKITLEIYVDGILLDVESEFSDEGTEVYFSIGDEPVLLKTYSSGVSRKGLIYELFVGEDGISIPIQHE</sequence>
<gene>
    <name evidence="1" type="ORF">LOD99_10412</name>
</gene>
<dbReference type="InterPro" id="IPR010695">
    <property type="entry name" value="FAIM1"/>
</dbReference>
<keyword evidence="2" id="KW-1185">Reference proteome</keyword>
<dbReference type="AlphaFoldDB" id="A0AAV7KJB6"/>
<organism evidence="1 2">
    <name type="scientific">Oopsacas minuta</name>
    <dbReference type="NCBI Taxonomy" id="111878"/>
    <lineage>
        <taxon>Eukaryota</taxon>
        <taxon>Metazoa</taxon>
        <taxon>Porifera</taxon>
        <taxon>Hexactinellida</taxon>
        <taxon>Hexasterophora</taxon>
        <taxon>Lyssacinosida</taxon>
        <taxon>Leucopsacidae</taxon>
        <taxon>Oopsacas</taxon>
    </lineage>
</organism>
<dbReference type="InterPro" id="IPR038513">
    <property type="entry name" value="FAIM1_dom_sf"/>
</dbReference>
<dbReference type="PANTHER" id="PTHR13088">
    <property type="entry name" value="FAS APOPTOTIC INHIBITORY MOLECULE FAIM"/>
    <property type="match status" value="1"/>
</dbReference>
<dbReference type="Proteomes" id="UP001165289">
    <property type="component" value="Unassembled WGS sequence"/>
</dbReference>
<proteinExistence type="predicted"/>